<dbReference type="KEGG" id="mgg:MPLG2_2173"/>
<keyword evidence="2 4" id="KW-0413">Isomerase</keyword>
<dbReference type="OrthoDB" id="5241724at2"/>
<keyword evidence="5" id="KW-1185">Reference proteome</keyword>
<proteinExistence type="inferred from homology"/>
<evidence type="ECO:0000256" key="2">
    <source>
        <dbReference type="ARBA" id="ARBA00023235"/>
    </source>
</evidence>
<dbReference type="EMBL" id="LT985188">
    <property type="protein sequence ID" value="SPD87203.1"/>
    <property type="molecule type" value="Genomic_DNA"/>
</dbReference>
<dbReference type="GO" id="GO:0004476">
    <property type="term" value="F:mannose-6-phosphate isomerase activity"/>
    <property type="evidence" value="ECO:0007669"/>
    <property type="project" value="InterPro"/>
</dbReference>
<organism evidence="4 5">
    <name type="scientific">Micropruina glycogenica</name>
    <dbReference type="NCBI Taxonomy" id="75385"/>
    <lineage>
        <taxon>Bacteria</taxon>
        <taxon>Bacillati</taxon>
        <taxon>Actinomycetota</taxon>
        <taxon>Actinomycetes</taxon>
        <taxon>Propionibacteriales</taxon>
        <taxon>Nocardioidaceae</taxon>
        <taxon>Micropruina</taxon>
    </lineage>
</organism>
<evidence type="ECO:0000256" key="1">
    <source>
        <dbReference type="ARBA" id="ARBA00010523"/>
    </source>
</evidence>
<dbReference type="InterPro" id="IPR019490">
    <property type="entry name" value="Glu6P/Mann6P_isomerase_C"/>
</dbReference>
<accession>A0A2N9JI02</accession>
<dbReference type="RefSeq" id="WP_105185983.1">
    <property type="nucleotide sequence ID" value="NZ_BAAAGO010000034.1"/>
</dbReference>
<evidence type="ECO:0000313" key="5">
    <source>
        <dbReference type="Proteomes" id="UP000238164"/>
    </source>
</evidence>
<evidence type="ECO:0000259" key="3">
    <source>
        <dbReference type="Pfam" id="PF10432"/>
    </source>
</evidence>
<feature type="domain" description="Bifunctional glucose-6-phosphate/mannose-6-phosphate isomerase C-terminal" evidence="3">
    <location>
        <begin position="192"/>
        <end position="329"/>
    </location>
</feature>
<gene>
    <name evidence="4" type="ORF">MPLG2_2173</name>
</gene>
<name>A0A2N9JI02_9ACTN</name>
<dbReference type="SUPFAM" id="SSF53697">
    <property type="entry name" value="SIS domain"/>
    <property type="match status" value="1"/>
</dbReference>
<sequence>MLDFDDSRLENADVLDAAAPLLMNLAGSGARVRREAATAEAPLAALTDADRPRAVIAYGPEARLLRAVLEPVCPVPFVAWPALGLPGWVGPLDVVLLIGRRGPESLAVAHEAVRRGSRVVVICPPDSPLALQADSRSTTLLPVSTGDPLAAAVVGLVALHRLGLGPYTSTDAIAAALDTVAEACSARTDVSVNPAKAMALDLADATPLVWGGSVLAARASRRIAEALRQASGRVGLSADASDLVGLVQQVAPRDPFEDPFEQGVAERRAGLVLVDDGLDDAAAAESRLRLQRSAEAADIRVTRLTHRDDSMMERYATVLLTGLFGAAYLQIGLGRTA</sequence>
<dbReference type="Pfam" id="PF10432">
    <property type="entry name" value="bact-PGI_C"/>
    <property type="match status" value="1"/>
</dbReference>
<evidence type="ECO:0000313" key="4">
    <source>
        <dbReference type="EMBL" id="SPD87203.1"/>
    </source>
</evidence>
<dbReference type="InterPro" id="IPR046348">
    <property type="entry name" value="SIS_dom_sf"/>
</dbReference>
<dbReference type="GO" id="GO:0004347">
    <property type="term" value="F:glucose-6-phosphate isomerase activity"/>
    <property type="evidence" value="ECO:0007669"/>
    <property type="project" value="InterPro"/>
</dbReference>
<dbReference type="GO" id="GO:0005975">
    <property type="term" value="P:carbohydrate metabolic process"/>
    <property type="evidence" value="ECO:0007669"/>
    <property type="project" value="InterPro"/>
</dbReference>
<dbReference type="GO" id="GO:0097367">
    <property type="term" value="F:carbohydrate derivative binding"/>
    <property type="evidence" value="ECO:0007669"/>
    <property type="project" value="InterPro"/>
</dbReference>
<dbReference type="AlphaFoldDB" id="A0A2N9JI02"/>
<dbReference type="Proteomes" id="UP000238164">
    <property type="component" value="Chromosome 1"/>
</dbReference>
<dbReference type="GO" id="GO:1901135">
    <property type="term" value="P:carbohydrate derivative metabolic process"/>
    <property type="evidence" value="ECO:0007669"/>
    <property type="project" value="InterPro"/>
</dbReference>
<reference evidence="4 5" key="1">
    <citation type="submission" date="2018-02" db="EMBL/GenBank/DDBJ databases">
        <authorList>
            <person name="Cohen D.B."/>
            <person name="Kent A.D."/>
        </authorList>
    </citation>
    <scope>NUCLEOTIDE SEQUENCE [LARGE SCALE GENOMIC DNA]</scope>
    <source>
        <strain evidence="4">1</strain>
    </source>
</reference>
<protein>
    <submittedName>
        <fullName evidence="4">Phospho-glucose isomerase C-terminal SIS domain-containing protein</fullName>
    </submittedName>
</protein>
<comment type="similarity">
    <text evidence="1">Belongs to the PGI/PMI family.</text>
</comment>